<keyword evidence="3" id="KW-1185">Reference proteome</keyword>
<feature type="transmembrane region" description="Helical" evidence="1">
    <location>
        <begin position="113"/>
        <end position="130"/>
    </location>
</feature>
<protein>
    <submittedName>
        <fullName evidence="2">Uncharacterized protein</fullName>
    </submittedName>
</protein>
<proteinExistence type="predicted"/>
<name>A0A7I8LGM1_SPIIN</name>
<dbReference type="EMBL" id="LR746278">
    <property type="protein sequence ID" value="CAA7408816.1"/>
    <property type="molecule type" value="Genomic_DNA"/>
</dbReference>
<sequence>MSSATPFLSTPAENQSRQQQFSLALLAICFTMTEPVHGAKSSLLFELYSAFVYLTFSAAVVLSVLSLRPSGGGAAPVTALIQKCGQPAALVSASAAFVLRSCLDLPLPLLLRIWFLPMAVAVALLLFLVWKRWKVRSAVQNPPRHRTENGTLRLNECSDTKMMGMIMRA</sequence>
<keyword evidence="1" id="KW-0812">Transmembrane</keyword>
<feature type="transmembrane region" description="Helical" evidence="1">
    <location>
        <begin position="48"/>
        <end position="67"/>
    </location>
</feature>
<accession>A0A7I8LGM1</accession>
<keyword evidence="1" id="KW-1133">Transmembrane helix</keyword>
<evidence type="ECO:0000313" key="3">
    <source>
        <dbReference type="Proteomes" id="UP000663760"/>
    </source>
</evidence>
<dbReference type="Proteomes" id="UP000663760">
    <property type="component" value="Chromosome 15"/>
</dbReference>
<organism evidence="2 3">
    <name type="scientific">Spirodela intermedia</name>
    <name type="common">Intermediate duckweed</name>
    <dbReference type="NCBI Taxonomy" id="51605"/>
    <lineage>
        <taxon>Eukaryota</taxon>
        <taxon>Viridiplantae</taxon>
        <taxon>Streptophyta</taxon>
        <taxon>Embryophyta</taxon>
        <taxon>Tracheophyta</taxon>
        <taxon>Spermatophyta</taxon>
        <taxon>Magnoliopsida</taxon>
        <taxon>Liliopsida</taxon>
        <taxon>Araceae</taxon>
        <taxon>Lemnoideae</taxon>
        <taxon>Spirodela</taxon>
    </lineage>
</organism>
<evidence type="ECO:0000256" key="1">
    <source>
        <dbReference type="SAM" id="Phobius"/>
    </source>
</evidence>
<gene>
    <name evidence="2" type="ORF">SI8410_15019494</name>
</gene>
<keyword evidence="1" id="KW-0472">Membrane</keyword>
<evidence type="ECO:0000313" key="2">
    <source>
        <dbReference type="EMBL" id="CAA7408816.1"/>
    </source>
</evidence>
<dbReference type="AlphaFoldDB" id="A0A7I8LGM1"/>
<reference evidence="2" key="1">
    <citation type="submission" date="2020-02" db="EMBL/GenBank/DDBJ databases">
        <authorList>
            <person name="Scholz U."/>
            <person name="Mascher M."/>
            <person name="Fiebig A."/>
        </authorList>
    </citation>
    <scope>NUCLEOTIDE SEQUENCE</scope>
</reference>